<evidence type="ECO:0000313" key="4">
    <source>
        <dbReference type="Proteomes" id="UP000742631"/>
    </source>
</evidence>
<evidence type="ECO:0000313" key="3">
    <source>
        <dbReference type="EMBL" id="HJE24425.1"/>
    </source>
</evidence>
<feature type="region of interest" description="Disordered" evidence="1">
    <location>
        <begin position="24"/>
        <end position="105"/>
    </location>
</feature>
<comment type="caution">
    <text evidence="3">The sequence shown here is derived from an EMBL/GenBank/DDBJ whole genome shotgun (WGS) entry which is preliminary data.</text>
</comment>
<evidence type="ECO:0000256" key="1">
    <source>
        <dbReference type="SAM" id="MobiDB-lite"/>
    </source>
</evidence>
<feature type="compositionally biased region" description="Pro residues" evidence="1">
    <location>
        <begin position="69"/>
        <end position="100"/>
    </location>
</feature>
<feature type="compositionally biased region" description="Low complexity" evidence="1">
    <location>
        <begin position="264"/>
        <end position="273"/>
    </location>
</feature>
<feature type="compositionally biased region" description="Basic residues" evidence="1">
    <location>
        <begin position="49"/>
        <end position="59"/>
    </location>
</feature>
<feature type="compositionally biased region" description="Low complexity" evidence="1">
    <location>
        <begin position="28"/>
        <end position="38"/>
    </location>
</feature>
<dbReference type="AlphaFoldDB" id="A0A921JF22"/>
<feature type="region of interest" description="Disordered" evidence="1">
    <location>
        <begin position="222"/>
        <end position="292"/>
    </location>
</feature>
<accession>A0A921JF22</accession>
<proteinExistence type="predicted"/>
<dbReference type="EMBL" id="DYYG01000035">
    <property type="protein sequence ID" value="HJE24425.1"/>
    <property type="molecule type" value="Genomic_DNA"/>
</dbReference>
<feature type="chain" id="PRO_5037575121" evidence="2">
    <location>
        <begin position="24"/>
        <end position="292"/>
    </location>
</feature>
<feature type="signal peptide" evidence="2">
    <location>
        <begin position="1"/>
        <end position="23"/>
    </location>
</feature>
<keyword evidence="2" id="KW-0732">Signal</keyword>
<organism evidence="3 4">
    <name type="scientific">Methylorubrum populi</name>
    <dbReference type="NCBI Taxonomy" id="223967"/>
    <lineage>
        <taxon>Bacteria</taxon>
        <taxon>Pseudomonadati</taxon>
        <taxon>Pseudomonadota</taxon>
        <taxon>Alphaproteobacteria</taxon>
        <taxon>Hyphomicrobiales</taxon>
        <taxon>Methylobacteriaceae</taxon>
        <taxon>Methylorubrum</taxon>
    </lineage>
</organism>
<reference evidence="3" key="1">
    <citation type="journal article" date="2021" name="PeerJ">
        <title>Extensive microbial diversity within the chicken gut microbiome revealed by metagenomics and culture.</title>
        <authorList>
            <person name="Gilroy R."/>
            <person name="Ravi A."/>
            <person name="Getino M."/>
            <person name="Pursley I."/>
            <person name="Horton D.L."/>
            <person name="Alikhan N.F."/>
            <person name="Baker D."/>
            <person name="Gharbi K."/>
            <person name="Hall N."/>
            <person name="Watson M."/>
            <person name="Adriaenssens E.M."/>
            <person name="Foster-Nyarko E."/>
            <person name="Jarju S."/>
            <person name="Secka A."/>
            <person name="Antonio M."/>
            <person name="Oren A."/>
            <person name="Chaudhuri R.R."/>
            <person name="La Ragione R."/>
            <person name="Hildebrand F."/>
            <person name="Pallen M.J."/>
        </authorList>
    </citation>
    <scope>NUCLEOTIDE SEQUENCE</scope>
    <source>
        <strain evidence="3">316</strain>
    </source>
</reference>
<evidence type="ECO:0000256" key="2">
    <source>
        <dbReference type="SAM" id="SignalP"/>
    </source>
</evidence>
<sequence>MRRAGLIAAATAAWMALAPVAFGQDQTAPAEPEAPAQASGDAPKDVSKRKPRPKPRPKPQAKPVNKPAEAPPAGSPPSTSPTPAALPSPSASPSPAPPPAATRFAAPPVVCEPDQAVRYDGAKAMDLWVTRSGAITLDNPLRPLTPDVTRVLQVVVGGKVATAYGPDLLSLRRGGSPATLEGTIGGKILWDASLVALPDSLPINAETGEPLAELRFRECGTAPSAKLLPPPKARRTAPTAEALAAEAEKAEKAAAKAKAKPARPKSASQPPAATTGDLPRHPGLQLPQGAIP</sequence>
<reference evidence="3" key="2">
    <citation type="submission" date="2021-09" db="EMBL/GenBank/DDBJ databases">
        <authorList>
            <person name="Gilroy R."/>
        </authorList>
    </citation>
    <scope>NUCLEOTIDE SEQUENCE</scope>
    <source>
        <strain evidence="3">316</strain>
    </source>
</reference>
<name>A0A921JF22_9HYPH</name>
<gene>
    <name evidence="3" type="ORF">K8W01_12275</name>
</gene>
<feature type="compositionally biased region" description="Low complexity" evidence="1">
    <location>
        <begin position="236"/>
        <end position="245"/>
    </location>
</feature>
<dbReference type="Proteomes" id="UP000742631">
    <property type="component" value="Unassembled WGS sequence"/>
</dbReference>
<protein>
    <submittedName>
        <fullName evidence="3">Uncharacterized protein</fullName>
    </submittedName>
</protein>